<proteinExistence type="predicted"/>
<evidence type="ECO:0000259" key="1">
    <source>
        <dbReference type="Pfam" id="PF06114"/>
    </source>
</evidence>
<dbReference type="Proteomes" id="UP000195609">
    <property type="component" value="Chromosome"/>
</dbReference>
<dbReference type="InterPro" id="IPR052345">
    <property type="entry name" value="Rad_response_metalloprotease"/>
</dbReference>
<dbReference type="AlphaFoldDB" id="A0AAN1F130"/>
<dbReference type="PANTHER" id="PTHR43236">
    <property type="entry name" value="ANTITOXIN HIGA1"/>
    <property type="match status" value="1"/>
</dbReference>
<keyword evidence="5" id="KW-1185">Reference proteome</keyword>
<organism evidence="2 4">
    <name type="scientific">Lacticaseibacillus casei</name>
    <name type="common">Lactobacillus casei</name>
    <dbReference type="NCBI Taxonomy" id="1582"/>
    <lineage>
        <taxon>Bacteria</taxon>
        <taxon>Bacillati</taxon>
        <taxon>Bacillota</taxon>
        <taxon>Bacilli</taxon>
        <taxon>Lactobacillales</taxon>
        <taxon>Lactobacillaceae</taxon>
        <taxon>Lacticaseibacillus</taxon>
    </lineage>
</organism>
<evidence type="ECO:0000313" key="4">
    <source>
        <dbReference type="Proteomes" id="UP000195609"/>
    </source>
</evidence>
<reference evidence="2 4" key="1">
    <citation type="journal article" date="2017" name="Front. Immunol.">
        <title>Complete Genome Sequence of Lactobacillus casei LC5, a Potential Probiotics for Atopic Dermatitis.</title>
        <authorList>
            <person name="Kang J."/>
            <person name="Chung W.H."/>
            <person name="Lim T.J."/>
            <person name="Whon T.W."/>
            <person name="Lim S."/>
            <person name="Nam Y.D."/>
        </authorList>
    </citation>
    <scope>NUCLEOTIDE SEQUENCE [LARGE SCALE GENOMIC DNA]</scope>
    <source>
        <strain evidence="2 4">LC5</strain>
    </source>
</reference>
<evidence type="ECO:0000313" key="2">
    <source>
        <dbReference type="EMBL" id="ARY92772.1"/>
    </source>
</evidence>
<dbReference type="Pfam" id="PF06114">
    <property type="entry name" value="Peptidase_M78"/>
    <property type="match status" value="1"/>
</dbReference>
<name>A0AAN1F130_LACCA</name>
<dbReference type="EMBL" id="CP017065">
    <property type="protein sequence ID" value="ARY92772.1"/>
    <property type="molecule type" value="Genomic_DNA"/>
</dbReference>
<dbReference type="EMBL" id="CP136128">
    <property type="protein sequence ID" value="WNX27405.1"/>
    <property type="molecule type" value="Genomic_DNA"/>
</dbReference>
<sequence length="272" mass="30937">MQSNSLISTFLSESVAEDLAETFLINYFGSDLFISADIERVLVEQVNIVYQDVDDSNYSGAAISYKGVHFIALNTHQTLRNRYYSAAHELWHLVVGSDLFSIDQTKYQKLISLPEFNTERAADHFAAAIMMPRDVMIRTWNRYIQNQTSPNIDMVTDAIIRIANVSAMPYAAVTRRLSELDLLANKKVARLTDKEWQDLVTKSTFPPSPLDKIEPFKKFSRLTNIVDQLVQQKQLSLLEAAQLTTYADPDTATHYLTKRQELVNHLEAGEQA</sequence>
<dbReference type="RefSeq" id="WP_087913072.1">
    <property type="nucleotide sequence ID" value="NZ_CP017065.1"/>
</dbReference>
<dbReference type="Gene3D" id="1.10.10.2910">
    <property type="match status" value="1"/>
</dbReference>
<feature type="domain" description="IrrE N-terminal-like" evidence="1">
    <location>
        <begin position="46"/>
        <end position="178"/>
    </location>
</feature>
<gene>
    <name evidence="2" type="ORF">BGL52_13780</name>
    <name evidence="3" type="ORF">RWA16_13540</name>
</gene>
<evidence type="ECO:0000313" key="3">
    <source>
        <dbReference type="EMBL" id="WNX27405.1"/>
    </source>
</evidence>
<accession>A0AAN1F130</accession>
<reference evidence="3 5" key="2">
    <citation type="submission" date="2023-09" db="EMBL/GenBank/DDBJ databases">
        <title>Genomic characteristic of L. casei group strains isolated from clinical sources.</title>
        <authorList>
            <person name="Jarocki P."/>
        </authorList>
    </citation>
    <scope>NUCLEOTIDE SEQUENCE [LARGE SCALE GENOMIC DNA]</scope>
    <source>
        <strain evidence="3 5">LMG 24099</strain>
    </source>
</reference>
<protein>
    <submittedName>
        <fullName evidence="3">ImmA/IrrE family metallo-endopeptidase</fullName>
    </submittedName>
</protein>
<evidence type="ECO:0000313" key="5">
    <source>
        <dbReference type="Proteomes" id="UP001303564"/>
    </source>
</evidence>
<dbReference type="Proteomes" id="UP001303564">
    <property type="component" value="Chromosome"/>
</dbReference>
<dbReference type="InterPro" id="IPR010359">
    <property type="entry name" value="IrrE_HExxH"/>
</dbReference>
<dbReference type="PANTHER" id="PTHR43236:SF1">
    <property type="entry name" value="BLL7220 PROTEIN"/>
    <property type="match status" value="1"/>
</dbReference>